<dbReference type="Gene3D" id="2.30.30.290">
    <property type="entry name" value="YopX-like domains"/>
    <property type="match status" value="1"/>
</dbReference>
<dbReference type="InterPro" id="IPR023385">
    <property type="entry name" value="YopX-like_C"/>
</dbReference>
<dbReference type="InterPro" id="IPR010024">
    <property type="entry name" value="CHP16711"/>
</dbReference>
<dbReference type="NCBIfam" id="TIGR01671">
    <property type="entry name" value="phage_TIGR01671"/>
    <property type="match status" value="1"/>
</dbReference>
<name>A0AAW4WIB3_9FIRM</name>
<gene>
    <name evidence="2" type="ORF">LKD47_09795</name>
</gene>
<dbReference type="EMBL" id="JAJEQW010000010">
    <property type="protein sequence ID" value="MCC2242587.1"/>
    <property type="molecule type" value="Genomic_DNA"/>
</dbReference>
<dbReference type="Proteomes" id="UP001198893">
    <property type="component" value="Unassembled WGS sequence"/>
</dbReference>
<protein>
    <submittedName>
        <fullName evidence="2">YopX family protein</fullName>
    </submittedName>
</protein>
<evidence type="ECO:0000313" key="2">
    <source>
        <dbReference type="EMBL" id="MCC2242587.1"/>
    </source>
</evidence>
<feature type="domain" description="YopX protein" evidence="1">
    <location>
        <begin position="26"/>
        <end position="126"/>
    </location>
</feature>
<evidence type="ECO:0000313" key="3">
    <source>
        <dbReference type="Proteomes" id="UP001198893"/>
    </source>
</evidence>
<proteinExistence type="predicted"/>
<reference evidence="2" key="1">
    <citation type="submission" date="2021-10" db="EMBL/GenBank/DDBJ databases">
        <title>Anaerobic single-cell dispensing facilitates the cultivation of human gut bacteria.</title>
        <authorList>
            <person name="Afrizal A."/>
        </authorList>
    </citation>
    <scope>NUCLEOTIDE SEQUENCE</scope>
    <source>
        <strain evidence="2">CLA-AA-H204</strain>
    </source>
</reference>
<sequence>MERYLFKAKDCNSIWRTGLLIALQGDRCAIEEKDRSKWACDSKTLCQCTGLKDKNGKLIWENDIVKIGGFISTVNGEYKVFFDTTNHCWALSRNICYHDSYFTFSDLNGFSEDCEVIGNELDNSELQEEEKCLRHIQ</sequence>
<organism evidence="2 3">
    <name type="scientific">Roseburia amylophila</name>
    <dbReference type="NCBI Taxonomy" id="2981794"/>
    <lineage>
        <taxon>Bacteria</taxon>
        <taxon>Bacillati</taxon>
        <taxon>Bacillota</taxon>
        <taxon>Clostridia</taxon>
        <taxon>Lachnospirales</taxon>
        <taxon>Lachnospiraceae</taxon>
        <taxon>Roseburia</taxon>
    </lineage>
</organism>
<accession>A0AAW4WIB3</accession>
<dbReference type="SUPFAM" id="SSF159006">
    <property type="entry name" value="YopX-like"/>
    <property type="match status" value="1"/>
</dbReference>
<comment type="caution">
    <text evidence="2">The sequence shown here is derived from an EMBL/GenBank/DDBJ whole genome shotgun (WGS) entry which is preliminary data.</text>
</comment>
<dbReference type="RefSeq" id="WP_227710325.1">
    <property type="nucleotide sequence ID" value="NZ_JAJEQW010000010.1"/>
</dbReference>
<dbReference type="InterPro" id="IPR019096">
    <property type="entry name" value="YopX_protein"/>
</dbReference>
<dbReference type="AlphaFoldDB" id="A0AAW4WIB3"/>
<dbReference type="Pfam" id="PF09643">
    <property type="entry name" value="YopX"/>
    <property type="match status" value="1"/>
</dbReference>
<evidence type="ECO:0000259" key="1">
    <source>
        <dbReference type="Pfam" id="PF09643"/>
    </source>
</evidence>